<dbReference type="InterPro" id="IPR027417">
    <property type="entry name" value="P-loop_NTPase"/>
</dbReference>
<dbReference type="InterPro" id="IPR003439">
    <property type="entry name" value="ABC_transporter-like_ATP-bd"/>
</dbReference>
<comment type="similarity">
    <text evidence="1">Belongs to the ABC transporter superfamily.</text>
</comment>
<dbReference type="InterPro" id="IPR003593">
    <property type="entry name" value="AAA+_ATPase"/>
</dbReference>
<dbReference type="PROSITE" id="PS50893">
    <property type="entry name" value="ABC_TRANSPORTER_2"/>
    <property type="match status" value="1"/>
</dbReference>
<dbReference type="Gene3D" id="2.40.50.140">
    <property type="entry name" value="Nucleic acid-binding proteins"/>
    <property type="match status" value="1"/>
</dbReference>
<dbReference type="GO" id="GO:0016887">
    <property type="term" value="F:ATP hydrolysis activity"/>
    <property type="evidence" value="ECO:0007669"/>
    <property type="project" value="InterPro"/>
</dbReference>
<keyword evidence="3" id="KW-1003">Cell membrane</keyword>
<keyword evidence="2" id="KW-0813">Transport</keyword>
<dbReference type="SUPFAM" id="SSF50331">
    <property type="entry name" value="MOP-like"/>
    <property type="match status" value="1"/>
</dbReference>
<dbReference type="InterPro" id="IPR015853">
    <property type="entry name" value="ABC_transpr_FbpC"/>
</dbReference>
<dbReference type="Pfam" id="PF00005">
    <property type="entry name" value="ABC_tran"/>
    <property type="match status" value="1"/>
</dbReference>
<gene>
    <name evidence="9" type="ORF">F6X38_00725</name>
</gene>
<dbReference type="GO" id="GO:0015408">
    <property type="term" value="F:ABC-type ferric iron transporter activity"/>
    <property type="evidence" value="ECO:0007669"/>
    <property type="project" value="InterPro"/>
</dbReference>
<sequence>MLELIDVGRKVGAETHIDGVSLRLERGSLNVLLGPTLAGKTTLMRLMAGLDKPTSGRILVDGTDVTGVPVRRRNVAMVYQQFINYPALNVYENIASPLRVAGKPAAEIEAAVARAAKLLKLEPYLQRTPLNLSGGQQQRTALARALVKGADLVLLDEPLANLDYKLREELREELPRIFAETGAVFVYATTEPTEALLLGGNTATLSKGRITQFGPTAEVYRRPADIVTATTFSDPPLNVLAVAKEGGTFVSPLGVSIPARGVHAALPDGEYRAGIRPHHLSLGERPNTVPLRGTAVVSEVTGSETFVHADIGGARMVALVPGIQRIEPGEDVSLHFDPAGMLIFDAAGRAAGAPAPALAA</sequence>
<dbReference type="Gene3D" id="3.40.50.300">
    <property type="entry name" value="P-loop containing nucleotide triphosphate hydrolases"/>
    <property type="match status" value="1"/>
</dbReference>
<keyword evidence="5 9" id="KW-0067">ATP-binding</keyword>
<keyword evidence="10" id="KW-1185">Reference proteome</keyword>
<dbReference type="InterPro" id="IPR012340">
    <property type="entry name" value="NA-bd_OB-fold"/>
</dbReference>
<evidence type="ECO:0000256" key="5">
    <source>
        <dbReference type="ARBA" id="ARBA00022840"/>
    </source>
</evidence>
<dbReference type="GO" id="GO:0005524">
    <property type="term" value="F:ATP binding"/>
    <property type="evidence" value="ECO:0007669"/>
    <property type="project" value="UniProtKB-KW"/>
</dbReference>
<dbReference type="InterPro" id="IPR047641">
    <property type="entry name" value="ABC_transpr_MalK/UgpC-like"/>
</dbReference>
<evidence type="ECO:0000313" key="9">
    <source>
        <dbReference type="EMBL" id="KAB0682649.1"/>
    </source>
</evidence>
<keyword evidence="4" id="KW-0547">Nucleotide-binding</keyword>
<dbReference type="EMBL" id="VZDO01000001">
    <property type="protein sequence ID" value="KAB0682649.1"/>
    <property type="molecule type" value="Genomic_DNA"/>
</dbReference>
<evidence type="ECO:0000256" key="7">
    <source>
        <dbReference type="ARBA" id="ARBA00023136"/>
    </source>
</evidence>
<evidence type="ECO:0000256" key="4">
    <source>
        <dbReference type="ARBA" id="ARBA00022741"/>
    </source>
</evidence>
<proteinExistence type="inferred from homology"/>
<organism evidence="9 10">
    <name type="scientific">Plantimonas leprariae</name>
    <dbReference type="NCBI Taxonomy" id="2615207"/>
    <lineage>
        <taxon>Bacteria</taxon>
        <taxon>Pseudomonadati</taxon>
        <taxon>Pseudomonadota</taxon>
        <taxon>Alphaproteobacteria</taxon>
        <taxon>Hyphomicrobiales</taxon>
        <taxon>Aurantimonadaceae</taxon>
        <taxon>Plantimonas</taxon>
    </lineage>
</organism>
<evidence type="ECO:0000256" key="6">
    <source>
        <dbReference type="ARBA" id="ARBA00022967"/>
    </source>
</evidence>
<evidence type="ECO:0000256" key="3">
    <source>
        <dbReference type="ARBA" id="ARBA00022475"/>
    </source>
</evidence>
<dbReference type="AlphaFoldDB" id="A0A7V7PT32"/>
<name>A0A7V7PT32_9HYPH</name>
<dbReference type="SMART" id="SM00382">
    <property type="entry name" value="AAA"/>
    <property type="match status" value="1"/>
</dbReference>
<keyword evidence="6" id="KW-1278">Translocase</keyword>
<dbReference type="Proteomes" id="UP000432089">
    <property type="component" value="Unassembled WGS sequence"/>
</dbReference>
<dbReference type="InterPro" id="IPR013611">
    <property type="entry name" value="Transp-assoc_OB_typ2"/>
</dbReference>
<dbReference type="InterPro" id="IPR008995">
    <property type="entry name" value="Mo/tungstate-bd_C_term_dom"/>
</dbReference>
<evidence type="ECO:0000256" key="1">
    <source>
        <dbReference type="ARBA" id="ARBA00005417"/>
    </source>
</evidence>
<evidence type="ECO:0000259" key="8">
    <source>
        <dbReference type="PROSITE" id="PS50893"/>
    </source>
</evidence>
<dbReference type="PANTHER" id="PTHR43875">
    <property type="entry name" value="MALTODEXTRIN IMPORT ATP-BINDING PROTEIN MSMX"/>
    <property type="match status" value="1"/>
</dbReference>
<reference evidence="9 10" key="1">
    <citation type="submission" date="2019-09" db="EMBL/GenBank/DDBJ databases">
        <title>YIM 132180 draft genome.</title>
        <authorList>
            <person name="Zhang K."/>
        </authorList>
    </citation>
    <scope>NUCLEOTIDE SEQUENCE [LARGE SCALE GENOMIC DNA]</scope>
    <source>
        <strain evidence="9 10">YIM 132180</strain>
    </source>
</reference>
<dbReference type="Pfam" id="PF08402">
    <property type="entry name" value="TOBE_2"/>
    <property type="match status" value="1"/>
</dbReference>
<keyword evidence="7" id="KW-0472">Membrane</keyword>
<accession>A0A7V7PT32</accession>
<evidence type="ECO:0000256" key="2">
    <source>
        <dbReference type="ARBA" id="ARBA00022448"/>
    </source>
</evidence>
<evidence type="ECO:0000313" key="10">
    <source>
        <dbReference type="Proteomes" id="UP000432089"/>
    </source>
</evidence>
<protein>
    <submittedName>
        <fullName evidence="9">ABC transporter ATP-binding protein</fullName>
    </submittedName>
</protein>
<dbReference type="SUPFAM" id="SSF52540">
    <property type="entry name" value="P-loop containing nucleoside triphosphate hydrolases"/>
    <property type="match status" value="1"/>
</dbReference>
<dbReference type="PANTHER" id="PTHR43875:SF15">
    <property type="entry name" value="TREHALOSE IMPORT ATP-BINDING PROTEIN SUGC"/>
    <property type="match status" value="1"/>
</dbReference>
<comment type="caution">
    <text evidence="9">The sequence shown here is derived from an EMBL/GenBank/DDBJ whole genome shotgun (WGS) entry which is preliminary data.</text>
</comment>
<feature type="domain" description="ABC transporter" evidence="8">
    <location>
        <begin position="2"/>
        <end position="232"/>
    </location>
</feature>
<dbReference type="RefSeq" id="WP_150967621.1">
    <property type="nucleotide sequence ID" value="NZ_VZDO01000001.1"/>
</dbReference>
<dbReference type="GO" id="GO:0055052">
    <property type="term" value="C:ATP-binding cassette (ABC) transporter complex, substrate-binding subunit-containing"/>
    <property type="evidence" value="ECO:0007669"/>
    <property type="project" value="TreeGrafter"/>
</dbReference>
<dbReference type="CDD" id="cd03259">
    <property type="entry name" value="ABC_Carb_Solutes_like"/>
    <property type="match status" value="1"/>
</dbReference>